<evidence type="ECO:0000259" key="4">
    <source>
        <dbReference type="Pfam" id="PF08241"/>
    </source>
</evidence>
<sequence>MSLFAKKAFSAAGYAASRPSYPAALFQTVLNYHNAQKSDGTLLDLGCGHGLISRELSPKFAKVIATDPSLNMVTQAKSMTQDGNIEIRQAKAEDLSFLPDQSVDLVVSGQAAHWFDYSKAWPEIARVVKPGGSLAFWGYKDNVLVGHPKANVIFDKFSYGEEDVAPGIETMGRHWEQPGRNILRKLLADVVPPASQWEAVQRIEYEVDDEATEADIGDAWMVQETTLGGFESYVRTASSYLGWKEAHPERKSRADGGEGDIVDMLMDEIVASEPKWKEMGDNWRDAKVKTVWGSFILMAKRK</sequence>
<dbReference type="GO" id="GO:0032259">
    <property type="term" value="P:methylation"/>
    <property type="evidence" value="ECO:0007669"/>
    <property type="project" value="UniProtKB-KW"/>
</dbReference>
<dbReference type="PANTHER" id="PTHR44942:SF4">
    <property type="entry name" value="METHYLTRANSFERASE TYPE 11 DOMAIN-CONTAINING PROTEIN"/>
    <property type="match status" value="1"/>
</dbReference>
<dbReference type="Gene3D" id="3.40.50.150">
    <property type="entry name" value="Vaccinia Virus protein VP39"/>
    <property type="match status" value="1"/>
</dbReference>
<dbReference type="eggNOG" id="KOG3010">
    <property type="taxonomic scope" value="Eukaryota"/>
</dbReference>
<dbReference type="HOGENOM" id="CLU_049344_1_2_1"/>
<protein>
    <submittedName>
        <fullName evidence="5">Trans-aconitate 3-methyltransferase</fullName>
    </submittedName>
</protein>
<dbReference type="SUPFAM" id="SSF53335">
    <property type="entry name" value="S-adenosyl-L-methionine-dependent methyltransferases"/>
    <property type="match status" value="1"/>
</dbReference>
<name>A0A0A2VJV7_BEABA</name>
<dbReference type="EMBL" id="ANFO01000632">
    <property type="protein sequence ID" value="KGQ07908.1"/>
    <property type="molecule type" value="Genomic_DNA"/>
</dbReference>
<dbReference type="STRING" id="1245745.A0A0A2VJV7"/>
<evidence type="ECO:0000313" key="5">
    <source>
        <dbReference type="EMBL" id="KGQ07908.1"/>
    </source>
</evidence>
<evidence type="ECO:0000256" key="1">
    <source>
        <dbReference type="ARBA" id="ARBA00008361"/>
    </source>
</evidence>
<accession>A0A0A2VJV7</accession>
<evidence type="ECO:0000256" key="3">
    <source>
        <dbReference type="ARBA" id="ARBA00022679"/>
    </source>
</evidence>
<reference evidence="5 6" key="1">
    <citation type="submission" date="2012-10" db="EMBL/GenBank/DDBJ databases">
        <title>Genome sequencing and analysis of entomopathogenic fungi Beauveria bassiana D1-5.</title>
        <authorList>
            <person name="Li Q."/>
            <person name="Wang L."/>
            <person name="Zhang Z."/>
            <person name="Wang Q."/>
            <person name="Ren J."/>
            <person name="Wang M."/>
            <person name="Xu W."/>
            <person name="Wang J."/>
            <person name="Lu Y."/>
            <person name="Du Q."/>
            <person name="Sun Z."/>
        </authorList>
    </citation>
    <scope>NUCLEOTIDE SEQUENCE [LARGE SCALE GENOMIC DNA]</scope>
    <source>
        <strain evidence="5 6">D1-5</strain>
    </source>
</reference>
<evidence type="ECO:0000256" key="2">
    <source>
        <dbReference type="ARBA" id="ARBA00022603"/>
    </source>
</evidence>
<dbReference type="Pfam" id="PF08241">
    <property type="entry name" value="Methyltransf_11"/>
    <property type="match status" value="1"/>
</dbReference>
<keyword evidence="3 5" id="KW-0808">Transferase</keyword>
<dbReference type="InterPro" id="IPR013216">
    <property type="entry name" value="Methyltransf_11"/>
</dbReference>
<comment type="similarity">
    <text evidence="1">Belongs to the methyltransferase superfamily.</text>
</comment>
<dbReference type="InterPro" id="IPR051052">
    <property type="entry name" value="Diverse_substrate_MTase"/>
</dbReference>
<dbReference type="CDD" id="cd02440">
    <property type="entry name" value="AdoMet_MTases"/>
    <property type="match status" value="1"/>
</dbReference>
<keyword evidence="2 5" id="KW-0489">Methyltransferase</keyword>
<organism evidence="5 6">
    <name type="scientific">Beauveria bassiana D1-5</name>
    <dbReference type="NCBI Taxonomy" id="1245745"/>
    <lineage>
        <taxon>Eukaryota</taxon>
        <taxon>Fungi</taxon>
        <taxon>Dikarya</taxon>
        <taxon>Ascomycota</taxon>
        <taxon>Pezizomycotina</taxon>
        <taxon>Sordariomycetes</taxon>
        <taxon>Hypocreomycetidae</taxon>
        <taxon>Hypocreales</taxon>
        <taxon>Cordycipitaceae</taxon>
        <taxon>Beauveria</taxon>
    </lineage>
</organism>
<dbReference type="AlphaFoldDB" id="A0A0A2VJV7"/>
<proteinExistence type="inferred from homology"/>
<dbReference type="PANTHER" id="PTHR44942">
    <property type="entry name" value="METHYLTRANSF_11 DOMAIN-CONTAINING PROTEIN"/>
    <property type="match status" value="1"/>
</dbReference>
<gene>
    <name evidence="5" type="ORF">BBAD15_g6797</name>
</gene>
<dbReference type="OrthoDB" id="10027013at2759"/>
<dbReference type="InterPro" id="IPR029063">
    <property type="entry name" value="SAM-dependent_MTases_sf"/>
</dbReference>
<dbReference type="Proteomes" id="UP000030106">
    <property type="component" value="Unassembled WGS sequence"/>
</dbReference>
<dbReference type="GO" id="GO:0008757">
    <property type="term" value="F:S-adenosylmethionine-dependent methyltransferase activity"/>
    <property type="evidence" value="ECO:0007669"/>
    <property type="project" value="InterPro"/>
</dbReference>
<evidence type="ECO:0000313" key="6">
    <source>
        <dbReference type="Proteomes" id="UP000030106"/>
    </source>
</evidence>
<feature type="domain" description="Methyltransferase type 11" evidence="4">
    <location>
        <begin position="43"/>
        <end position="136"/>
    </location>
</feature>
<comment type="caution">
    <text evidence="5">The sequence shown here is derived from an EMBL/GenBank/DDBJ whole genome shotgun (WGS) entry which is preliminary data.</text>
</comment>